<evidence type="ECO:0000256" key="6">
    <source>
        <dbReference type="ARBA" id="ARBA00023136"/>
    </source>
</evidence>
<organism evidence="11 12">
    <name type="scientific">Quercus rubra</name>
    <name type="common">Northern red oak</name>
    <name type="synonym">Quercus borealis</name>
    <dbReference type="NCBI Taxonomy" id="3512"/>
    <lineage>
        <taxon>Eukaryota</taxon>
        <taxon>Viridiplantae</taxon>
        <taxon>Streptophyta</taxon>
        <taxon>Embryophyta</taxon>
        <taxon>Tracheophyta</taxon>
        <taxon>Spermatophyta</taxon>
        <taxon>Magnoliopsida</taxon>
        <taxon>eudicotyledons</taxon>
        <taxon>Gunneridae</taxon>
        <taxon>Pentapetalae</taxon>
        <taxon>rosids</taxon>
        <taxon>fabids</taxon>
        <taxon>Fagales</taxon>
        <taxon>Fagaceae</taxon>
        <taxon>Quercus</taxon>
    </lineage>
</organism>
<evidence type="ECO:0000256" key="3">
    <source>
        <dbReference type="ARBA" id="ARBA00022679"/>
    </source>
</evidence>
<dbReference type="InterPro" id="IPR005150">
    <property type="entry name" value="Cellulose_synth"/>
</dbReference>
<feature type="transmembrane region" description="Helical" evidence="10">
    <location>
        <begin position="558"/>
        <end position="575"/>
    </location>
</feature>
<evidence type="ECO:0000256" key="1">
    <source>
        <dbReference type="ARBA" id="ARBA00004127"/>
    </source>
</evidence>
<evidence type="ECO:0000313" key="11">
    <source>
        <dbReference type="EMBL" id="KAK4586166.1"/>
    </source>
</evidence>
<evidence type="ECO:0000256" key="8">
    <source>
        <dbReference type="PIRSR" id="PIRSR605150-2"/>
    </source>
</evidence>
<keyword evidence="3" id="KW-0808">Transferase</keyword>
<feature type="binding site" evidence="9">
    <location>
        <position position="256"/>
    </location>
    <ligand>
        <name>Mn(2+)</name>
        <dbReference type="ChEBI" id="CHEBI:29035"/>
    </ligand>
</feature>
<accession>A0AAN7IU66</accession>
<feature type="binding site" evidence="8">
    <location>
        <position position="122"/>
    </location>
    <ligand>
        <name>UDP-alpha-D-glucose</name>
        <dbReference type="ChEBI" id="CHEBI:58885"/>
    </ligand>
</feature>
<evidence type="ECO:0000256" key="9">
    <source>
        <dbReference type="PIRSR" id="PIRSR605150-3"/>
    </source>
</evidence>
<feature type="binding site" evidence="9">
    <location>
        <position position="272"/>
    </location>
    <ligand>
        <name>Mn(2+)</name>
        <dbReference type="ChEBI" id="CHEBI:29035"/>
    </ligand>
</feature>
<protein>
    <submittedName>
        <fullName evidence="11">Uncharacterized protein</fullName>
    </submittedName>
</protein>
<dbReference type="GO" id="GO:0030244">
    <property type="term" value="P:cellulose biosynthetic process"/>
    <property type="evidence" value="ECO:0007669"/>
    <property type="project" value="InterPro"/>
</dbReference>
<feature type="transmembrane region" description="Helical" evidence="10">
    <location>
        <begin position="7"/>
        <end position="26"/>
    </location>
</feature>
<dbReference type="Proteomes" id="UP001324115">
    <property type="component" value="Unassembled WGS sequence"/>
</dbReference>
<evidence type="ECO:0000256" key="5">
    <source>
        <dbReference type="ARBA" id="ARBA00022989"/>
    </source>
</evidence>
<dbReference type="GO" id="GO:0071555">
    <property type="term" value="P:cell wall organization"/>
    <property type="evidence" value="ECO:0007669"/>
    <property type="project" value="UniProtKB-KW"/>
</dbReference>
<keyword evidence="5 10" id="KW-1133">Transmembrane helix</keyword>
<comment type="caution">
    <text evidence="11">The sequence shown here is derived from an EMBL/GenBank/DDBJ whole genome shotgun (WGS) entry which is preliminary data.</text>
</comment>
<name>A0AAN7IU66_QUERU</name>
<comment type="subcellular location">
    <subcellularLocation>
        <location evidence="1">Endomembrane system</location>
        <topology evidence="1">Multi-pass membrane protein</topology>
    </subcellularLocation>
</comment>
<dbReference type="GO" id="GO:0012505">
    <property type="term" value="C:endomembrane system"/>
    <property type="evidence" value="ECO:0007669"/>
    <property type="project" value="UniProtKB-SubCell"/>
</dbReference>
<dbReference type="PANTHER" id="PTHR13301">
    <property type="entry name" value="X-BOX TRANSCRIPTION FACTOR-RELATED"/>
    <property type="match status" value="1"/>
</dbReference>
<evidence type="ECO:0000256" key="2">
    <source>
        <dbReference type="ARBA" id="ARBA00022676"/>
    </source>
</evidence>
<feature type="transmembrane region" description="Helical" evidence="10">
    <location>
        <begin position="632"/>
        <end position="650"/>
    </location>
</feature>
<feature type="transmembrane region" description="Helical" evidence="10">
    <location>
        <begin position="46"/>
        <end position="64"/>
    </location>
</feature>
<keyword evidence="4 10" id="KW-0812">Transmembrane</keyword>
<dbReference type="GO" id="GO:0016760">
    <property type="term" value="F:cellulose synthase (UDP-forming) activity"/>
    <property type="evidence" value="ECO:0007669"/>
    <property type="project" value="InterPro"/>
</dbReference>
<dbReference type="GO" id="GO:0016020">
    <property type="term" value="C:membrane"/>
    <property type="evidence" value="ECO:0007669"/>
    <property type="project" value="InterPro"/>
</dbReference>
<dbReference type="InterPro" id="IPR029044">
    <property type="entry name" value="Nucleotide-diphossugar_trans"/>
</dbReference>
<reference evidence="11 12" key="1">
    <citation type="journal article" date="2023" name="G3 (Bethesda)">
        <title>A haplotype-resolved chromosome-scale genome for Quercus rubra L. provides insights into the genetics of adaptive traits for red oak species.</title>
        <authorList>
            <person name="Kapoor B."/>
            <person name="Jenkins J."/>
            <person name="Schmutz J."/>
            <person name="Zhebentyayeva T."/>
            <person name="Kuelheim C."/>
            <person name="Coggeshall M."/>
            <person name="Heim C."/>
            <person name="Lasky J.R."/>
            <person name="Leites L."/>
            <person name="Islam-Faridi N."/>
            <person name="Romero-Severson J."/>
            <person name="DeLeo V.L."/>
            <person name="Lucas S.M."/>
            <person name="Lazic D."/>
            <person name="Gailing O."/>
            <person name="Carlson J."/>
            <person name="Staton M."/>
        </authorList>
    </citation>
    <scope>NUCLEOTIDE SEQUENCE [LARGE SCALE GENOMIC DNA]</scope>
    <source>
        <strain evidence="11">Pseudo-F2</strain>
    </source>
</reference>
<keyword evidence="6 10" id="KW-0472">Membrane</keyword>
<keyword evidence="12" id="KW-1185">Reference proteome</keyword>
<evidence type="ECO:0000313" key="12">
    <source>
        <dbReference type="Proteomes" id="UP001324115"/>
    </source>
</evidence>
<sequence length="682" mass="77784">MINRIHIPLHFIAILFLLYYQTTRLFHEENVPTIACRGGGRGAEGAWSLITTSELILTFIWILIQPFRWRPMSRSATPDAENMPRDVELPGLDPTIEVMNTVLSALALDYPIKKLSVYLSDDGGSYVTLYAIKEACPFAKSWLPFCRKHGIKSRSPRAYFSSIAKDERLLRSGEFRTEEEKIKVRSNLNKYEEFKRRVEKVGEEDENNRVVPDRSPRVEIIHDNKSNEENVEDQTKMPFLVYISRERRPSWHHSFKAGASTPCNGPYLLLLDCDMYCNDPTSARQAICFHLDSQLSHSLAFVQYPQIFYNINKKDIYDGQARFAFEGCMYNKVLGYNLLIRPRTKFKGMDGLRGSLLSGTGIHLKRKALYGKPNQEGIVLLAYVFLSEPEKNFGTSGKFIDSLKGKNEQLVAKNDDSWDAILQEARLLATCAFEANTKWGKRLIGFSYACLLDGSHGTFTGYLLQCKGWISVFLGCTAIDMKDGMVQLMKWSSDLLQVGLSKFNPLTYGVSRMSVLQIMCYGYFTFSSLTSIAFLIYGTVPQVCLLNGIPLYPKVSNPWFAVFVTIYMSSLFQHLYEVLSSDGSIKNWWNEQRIYIIRSISGCLFGFLDAIMKSVDKEKLEKYEKGKFDFDGAAMFMVPLFILVILNINLEEMFGKVFLSFFLLILSYPILEGMVSKSKGKQ</sequence>
<gene>
    <name evidence="11" type="ORF">RGQ29_023388</name>
</gene>
<dbReference type="AlphaFoldDB" id="A0AAN7IU66"/>
<feature type="transmembrane region" description="Helical" evidence="10">
    <location>
        <begin position="595"/>
        <end position="612"/>
    </location>
</feature>
<keyword evidence="7" id="KW-0961">Cell wall biogenesis/degradation</keyword>
<evidence type="ECO:0000256" key="4">
    <source>
        <dbReference type="ARBA" id="ARBA00022692"/>
    </source>
</evidence>
<dbReference type="Pfam" id="PF03552">
    <property type="entry name" value="Cellulose_synt"/>
    <property type="match status" value="2"/>
</dbReference>
<evidence type="ECO:0000256" key="7">
    <source>
        <dbReference type="ARBA" id="ARBA00023316"/>
    </source>
</evidence>
<feature type="transmembrane region" description="Helical" evidence="10">
    <location>
        <begin position="518"/>
        <end position="538"/>
    </location>
</feature>
<dbReference type="Gene3D" id="3.90.550.10">
    <property type="entry name" value="Spore Coat Polysaccharide Biosynthesis Protein SpsA, Chain A"/>
    <property type="match status" value="1"/>
</dbReference>
<dbReference type="EMBL" id="JAXUIC010000006">
    <property type="protein sequence ID" value="KAK4586166.1"/>
    <property type="molecule type" value="Genomic_DNA"/>
</dbReference>
<evidence type="ECO:0000256" key="10">
    <source>
        <dbReference type="SAM" id="Phobius"/>
    </source>
</evidence>
<proteinExistence type="predicted"/>
<feature type="transmembrane region" description="Helical" evidence="10">
    <location>
        <begin position="657"/>
        <end position="675"/>
    </location>
</feature>
<keyword evidence="2" id="KW-0328">Glycosyltransferase</keyword>